<sequence>MGRPIDPGIQSALLAAAEAVMVGPGFSRLTVDGLVRSIGSTRPSFYRRYPSIAHLALDVIASKFGTGERPSTGSLLGDLETLQRADVAMFSSDLFRKNLPGLLESIRTDEVLRQLYADSFVAPRRENLGRVIETAIERGERVHADWDLELVSDVLVGPLLARTLLPGTAALDDDLACVTARVAYGVLSSHRLDVQAADEVGDQTFR</sequence>
<keyword evidence="3" id="KW-0804">Transcription</keyword>
<organism evidence="6 7">
    <name type="scientific">Cryobacterium zhongshanensis</name>
    <dbReference type="NCBI Taxonomy" id="2928153"/>
    <lineage>
        <taxon>Bacteria</taxon>
        <taxon>Bacillati</taxon>
        <taxon>Actinomycetota</taxon>
        <taxon>Actinomycetes</taxon>
        <taxon>Micrococcales</taxon>
        <taxon>Microbacteriaceae</taxon>
        <taxon>Cryobacterium</taxon>
    </lineage>
</organism>
<evidence type="ECO:0000313" key="6">
    <source>
        <dbReference type="EMBL" id="MCI4659035.1"/>
    </source>
</evidence>
<evidence type="ECO:0000259" key="4">
    <source>
        <dbReference type="Pfam" id="PF00440"/>
    </source>
</evidence>
<accession>A0AA41QW48</accession>
<dbReference type="RefSeq" id="WP_243012664.1">
    <property type="nucleotide sequence ID" value="NZ_JALGAR010000004.1"/>
</dbReference>
<feature type="domain" description="Tetracyclin repressor-like C-terminal" evidence="5">
    <location>
        <begin position="70"/>
        <end position="176"/>
    </location>
</feature>
<dbReference type="InterPro" id="IPR001647">
    <property type="entry name" value="HTH_TetR"/>
</dbReference>
<keyword evidence="7" id="KW-1185">Reference proteome</keyword>
<dbReference type="Gene3D" id="1.10.357.10">
    <property type="entry name" value="Tetracycline Repressor, domain 2"/>
    <property type="match status" value="1"/>
</dbReference>
<keyword evidence="2" id="KW-0238">DNA-binding</keyword>
<dbReference type="EMBL" id="JALGAR010000004">
    <property type="protein sequence ID" value="MCI4659035.1"/>
    <property type="molecule type" value="Genomic_DNA"/>
</dbReference>
<evidence type="ECO:0000256" key="3">
    <source>
        <dbReference type="ARBA" id="ARBA00023163"/>
    </source>
</evidence>
<feature type="domain" description="HTH tetR-type" evidence="4">
    <location>
        <begin position="13"/>
        <end position="57"/>
    </location>
</feature>
<reference evidence="6" key="1">
    <citation type="submission" date="2022-03" db="EMBL/GenBank/DDBJ databases">
        <title>Cryobacterium sp. nov. strain ZS14-85, isolated from Antarctic soil.</title>
        <authorList>
            <person name="Li J."/>
            <person name="Niu G."/>
        </authorList>
    </citation>
    <scope>NUCLEOTIDE SEQUENCE</scope>
    <source>
        <strain evidence="6">ZS14-85</strain>
    </source>
</reference>
<evidence type="ECO:0000313" key="7">
    <source>
        <dbReference type="Proteomes" id="UP001165341"/>
    </source>
</evidence>
<evidence type="ECO:0000256" key="2">
    <source>
        <dbReference type="ARBA" id="ARBA00023125"/>
    </source>
</evidence>
<evidence type="ECO:0000256" key="1">
    <source>
        <dbReference type="ARBA" id="ARBA00023015"/>
    </source>
</evidence>
<dbReference type="AlphaFoldDB" id="A0AA41QW48"/>
<evidence type="ECO:0000259" key="5">
    <source>
        <dbReference type="Pfam" id="PF16859"/>
    </source>
</evidence>
<comment type="caution">
    <text evidence="6">The sequence shown here is derived from an EMBL/GenBank/DDBJ whole genome shotgun (WGS) entry which is preliminary data.</text>
</comment>
<gene>
    <name evidence="6" type="ORF">MQH31_14585</name>
</gene>
<dbReference type="InterPro" id="IPR011075">
    <property type="entry name" value="TetR_C"/>
</dbReference>
<dbReference type="InterPro" id="IPR036271">
    <property type="entry name" value="Tet_transcr_reg_TetR-rel_C_sf"/>
</dbReference>
<dbReference type="GO" id="GO:0003677">
    <property type="term" value="F:DNA binding"/>
    <property type="evidence" value="ECO:0007669"/>
    <property type="project" value="UniProtKB-KW"/>
</dbReference>
<dbReference type="SUPFAM" id="SSF46689">
    <property type="entry name" value="Homeodomain-like"/>
    <property type="match status" value="1"/>
</dbReference>
<dbReference type="Pfam" id="PF16859">
    <property type="entry name" value="TetR_C_11"/>
    <property type="match status" value="1"/>
</dbReference>
<dbReference type="Proteomes" id="UP001165341">
    <property type="component" value="Unassembled WGS sequence"/>
</dbReference>
<proteinExistence type="predicted"/>
<dbReference type="SUPFAM" id="SSF48498">
    <property type="entry name" value="Tetracyclin repressor-like, C-terminal domain"/>
    <property type="match status" value="1"/>
</dbReference>
<keyword evidence="1" id="KW-0805">Transcription regulation</keyword>
<dbReference type="Pfam" id="PF00440">
    <property type="entry name" value="TetR_N"/>
    <property type="match status" value="1"/>
</dbReference>
<dbReference type="InterPro" id="IPR009057">
    <property type="entry name" value="Homeodomain-like_sf"/>
</dbReference>
<name>A0AA41QW48_9MICO</name>
<protein>
    <submittedName>
        <fullName evidence="6">TetR/AcrR family transcriptional regulator</fullName>
    </submittedName>
</protein>